<gene>
    <name evidence="6" type="ORF">AVDCRST_MAG11-3061</name>
</gene>
<evidence type="ECO:0000256" key="2">
    <source>
        <dbReference type="ARBA" id="ARBA00022679"/>
    </source>
</evidence>
<dbReference type="GO" id="GO:0046983">
    <property type="term" value="F:protein dimerization activity"/>
    <property type="evidence" value="ECO:0007669"/>
    <property type="project" value="InterPro"/>
</dbReference>
<protein>
    <submittedName>
        <fullName evidence="6">Hydroxyneurosporene methyltransferase</fullName>
        <ecNumber evidence="6">2.1.1.210</ecNumber>
    </submittedName>
</protein>
<dbReference type="PANTHER" id="PTHR43712:SF2">
    <property type="entry name" value="O-METHYLTRANSFERASE CICE"/>
    <property type="match status" value="1"/>
</dbReference>
<dbReference type="CDD" id="cd02440">
    <property type="entry name" value="AdoMet_MTases"/>
    <property type="match status" value="1"/>
</dbReference>
<accession>A0A6J4LUT4</accession>
<dbReference type="InterPro" id="IPR016461">
    <property type="entry name" value="COMT-like"/>
</dbReference>
<feature type="domain" description="O-methyltransferase dimerisation" evidence="5">
    <location>
        <begin position="48"/>
        <end position="121"/>
    </location>
</feature>
<evidence type="ECO:0000313" key="6">
    <source>
        <dbReference type="EMBL" id="CAA9342915.1"/>
    </source>
</evidence>
<dbReference type="GO" id="GO:0008171">
    <property type="term" value="F:O-methyltransferase activity"/>
    <property type="evidence" value="ECO:0007669"/>
    <property type="project" value="InterPro"/>
</dbReference>
<dbReference type="InterPro" id="IPR001077">
    <property type="entry name" value="COMT_C"/>
</dbReference>
<proteinExistence type="predicted"/>
<dbReference type="SUPFAM" id="SSF46785">
    <property type="entry name" value="Winged helix' DNA-binding domain"/>
    <property type="match status" value="1"/>
</dbReference>
<dbReference type="InterPro" id="IPR036390">
    <property type="entry name" value="WH_DNA-bd_sf"/>
</dbReference>
<dbReference type="Gene3D" id="1.10.10.10">
    <property type="entry name" value="Winged helix-like DNA-binding domain superfamily/Winged helix DNA-binding domain"/>
    <property type="match status" value="1"/>
</dbReference>
<keyword evidence="2 6" id="KW-0808">Transferase</keyword>
<keyword evidence="1 6" id="KW-0489">Methyltransferase</keyword>
<dbReference type="PROSITE" id="PS51683">
    <property type="entry name" value="SAM_OMT_II"/>
    <property type="match status" value="1"/>
</dbReference>
<dbReference type="InterPro" id="IPR012967">
    <property type="entry name" value="COMT_dimerisation"/>
</dbReference>
<dbReference type="EMBL" id="CADCTU010000667">
    <property type="protein sequence ID" value="CAA9342915.1"/>
    <property type="molecule type" value="Genomic_DNA"/>
</dbReference>
<organism evidence="6">
    <name type="scientific">uncultured Gemmatimonadaceae bacterium</name>
    <dbReference type="NCBI Taxonomy" id="246130"/>
    <lineage>
        <taxon>Bacteria</taxon>
        <taxon>Pseudomonadati</taxon>
        <taxon>Gemmatimonadota</taxon>
        <taxon>Gemmatimonadia</taxon>
        <taxon>Gemmatimonadales</taxon>
        <taxon>Gemmatimonadaceae</taxon>
        <taxon>environmental samples</taxon>
    </lineage>
</organism>
<dbReference type="InterPro" id="IPR036388">
    <property type="entry name" value="WH-like_DNA-bd_sf"/>
</dbReference>
<dbReference type="Pfam" id="PF00891">
    <property type="entry name" value="Methyltransf_2"/>
    <property type="match status" value="1"/>
</dbReference>
<dbReference type="GO" id="GO:0043803">
    <property type="term" value="F:hydroxyneurosporene-O-methyltransferase activity"/>
    <property type="evidence" value="ECO:0007669"/>
    <property type="project" value="UniProtKB-EC"/>
</dbReference>
<evidence type="ECO:0000259" key="5">
    <source>
        <dbReference type="Pfam" id="PF08100"/>
    </source>
</evidence>
<reference evidence="6" key="1">
    <citation type="submission" date="2020-02" db="EMBL/GenBank/DDBJ databases">
        <authorList>
            <person name="Meier V. D."/>
        </authorList>
    </citation>
    <scope>NUCLEOTIDE SEQUENCE</scope>
    <source>
        <strain evidence="6">AVDCRST_MAG11</strain>
    </source>
</reference>
<dbReference type="SUPFAM" id="SSF53335">
    <property type="entry name" value="S-adenosyl-L-methionine-dependent methyltransferases"/>
    <property type="match status" value="1"/>
</dbReference>
<dbReference type="InterPro" id="IPR029063">
    <property type="entry name" value="SAM-dependent_MTases_sf"/>
</dbReference>
<dbReference type="Pfam" id="PF08100">
    <property type="entry name" value="Dimerisation"/>
    <property type="match status" value="1"/>
</dbReference>
<evidence type="ECO:0000259" key="4">
    <source>
        <dbReference type="Pfam" id="PF00891"/>
    </source>
</evidence>
<dbReference type="EC" id="2.1.1.210" evidence="6"/>
<dbReference type="PANTHER" id="PTHR43712">
    <property type="entry name" value="PUTATIVE (AFU_ORTHOLOGUE AFUA_4G14580)-RELATED"/>
    <property type="match status" value="1"/>
</dbReference>
<dbReference type="GO" id="GO:0032259">
    <property type="term" value="P:methylation"/>
    <property type="evidence" value="ECO:0007669"/>
    <property type="project" value="UniProtKB-KW"/>
</dbReference>
<evidence type="ECO:0000256" key="3">
    <source>
        <dbReference type="ARBA" id="ARBA00022691"/>
    </source>
</evidence>
<feature type="domain" description="O-methyltransferase C-terminal" evidence="4">
    <location>
        <begin position="180"/>
        <end position="353"/>
    </location>
</feature>
<dbReference type="AlphaFoldDB" id="A0A6J4LUT4"/>
<dbReference type="Gene3D" id="3.40.50.150">
    <property type="entry name" value="Vaccinia Virus protein VP39"/>
    <property type="match status" value="1"/>
</dbReference>
<keyword evidence="3" id="KW-0949">S-adenosyl-L-methionine</keyword>
<evidence type="ECO:0000256" key="1">
    <source>
        <dbReference type="ARBA" id="ARBA00022603"/>
    </source>
</evidence>
<name>A0A6J4LUT4_9BACT</name>
<sequence length="373" mass="39783">MAAPPGSILDRVLLWRDRLVARPAFQRWAASFPLTRPIARRRARALFDLCAGFVYTQTLAACLRLDLFAMLQGRPQDAAAVALRTGLTPDAAERLLSAATALRLLERRGDGRYGLGPLGAPLVGNAGLAALVEHNTLLYEDLRDPVGLLRAGQGSAIADYFPYATVAAPQQMGVDRVSPYSALMTATVVPLAAELLDAYPLGAHRCLLDVGGGEGTFASIALGRHPQLRAMLFDLPPVVELARSRLATAGLGDRVAMHGGSFRTDELPRGADVITLVRVLLDHDDATVLSLLRRARAALPPGGVLLVAEPMAGERRAEMAGDVYFAMYLLAMGGGRARRPSQLRALLQEAGFARSRVIATRYAVHTGLIAATA</sequence>